<dbReference type="NCBIfam" id="TIGR00005">
    <property type="entry name" value="rluA_subfam"/>
    <property type="match status" value="1"/>
</dbReference>
<name>A0A6J7QIW2_9ZZZZ</name>
<protein>
    <submittedName>
        <fullName evidence="7">Unannotated protein</fullName>
    </submittedName>
</protein>
<dbReference type="CDD" id="cd02869">
    <property type="entry name" value="PseudoU_synth_RluA_like"/>
    <property type="match status" value="1"/>
</dbReference>
<evidence type="ECO:0000313" key="6">
    <source>
        <dbReference type="EMBL" id="CAB4983657.1"/>
    </source>
</evidence>
<proteinExistence type="inferred from homology"/>
<dbReference type="SUPFAM" id="SSF55120">
    <property type="entry name" value="Pseudouridine synthase"/>
    <property type="match status" value="1"/>
</dbReference>
<dbReference type="GO" id="GO:0000455">
    <property type="term" value="P:enzyme-directed rRNA pseudouridine synthesis"/>
    <property type="evidence" value="ECO:0007669"/>
    <property type="project" value="TreeGrafter"/>
</dbReference>
<evidence type="ECO:0000313" key="4">
    <source>
        <dbReference type="EMBL" id="CAB4727969.1"/>
    </source>
</evidence>
<dbReference type="EMBL" id="CAFBMM010000004">
    <property type="protein sequence ID" value="CAB4897035.1"/>
    <property type="molecule type" value="Genomic_DNA"/>
</dbReference>
<dbReference type="Pfam" id="PF00849">
    <property type="entry name" value="PseudoU_synth_2"/>
    <property type="match status" value="1"/>
</dbReference>
<evidence type="ECO:0000256" key="1">
    <source>
        <dbReference type="ARBA" id="ARBA00010876"/>
    </source>
</evidence>
<dbReference type="PROSITE" id="PS50889">
    <property type="entry name" value="S4"/>
    <property type="match status" value="1"/>
</dbReference>
<dbReference type="GO" id="GO:0009982">
    <property type="term" value="F:pseudouridine synthase activity"/>
    <property type="evidence" value="ECO:0007669"/>
    <property type="project" value="InterPro"/>
</dbReference>
<dbReference type="InterPro" id="IPR036986">
    <property type="entry name" value="S4_RNA-bd_sf"/>
</dbReference>
<evidence type="ECO:0000313" key="5">
    <source>
        <dbReference type="EMBL" id="CAB4897035.1"/>
    </source>
</evidence>
<dbReference type="EMBL" id="CAFBOF010000034">
    <property type="protein sequence ID" value="CAB4983657.1"/>
    <property type="molecule type" value="Genomic_DNA"/>
</dbReference>
<dbReference type="Gene3D" id="3.10.290.10">
    <property type="entry name" value="RNA-binding S4 domain"/>
    <property type="match status" value="1"/>
</dbReference>
<dbReference type="SUPFAM" id="SSF55174">
    <property type="entry name" value="Alpha-L RNA-binding motif"/>
    <property type="match status" value="1"/>
</dbReference>
<sequence>MSQMDPIIVPESLAQERIDRALALITGWSRTDIQDLLKTEKIFVNEKLVNKSYRLTPQDRIDIISSPPLPPPLGPEAVDIEVRYFDEDVIVVAKPAGLVVHPGTGNEHGTLVHGLLQEFPEIAEVGESGRPGIVHRLDRDTSGLMVVARSTAAYVELVDALGERKVTRKYVALVEGVPDARRGVIDAPIGRSTRSRTRMAVRDSGRPARTHYEVEKIWLDPHVSLLAVRLESGRTHQIRVHFSAISHPVVGDGTYGSSEKSSRIISRPFLHAAGLSFDHPVSGEPLNFTEPLTPDLLHALEALGPAQDSV</sequence>
<dbReference type="InterPro" id="IPR006224">
    <property type="entry name" value="PsdUridine_synth_RluA-like_CS"/>
</dbReference>
<comment type="similarity">
    <text evidence="1">Belongs to the pseudouridine synthase RluA family.</text>
</comment>
<evidence type="ECO:0000313" key="7">
    <source>
        <dbReference type="EMBL" id="CAB5016359.1"/>
    </source>
</evidence>
<dbReference type="PANTHER" id="PTHR21600:SF44">
    <property type="entry name" value="RIBOSOMAL LARGE SUBUNIT PSEUDOURIDINE SYNTHASE D"/>
    <property type="match status" value="1"/>
</dbReference>
<dbReference type="AlphaFoldDB" id="A0A6J7QIW2"/>
<dbReference type="InterPro" id="IPR020103">
    <property type="entry name" value="PsdUridine_synth_cat_dom_sf"/>
</dbReference>
<reference evidence="7" key="1">
    <citation type="submission" date="2020-05" db="EMBL/GenBank/DDBJ databases">
        <authorList>
            <person name="Chiriac C."/>
            <person name="Salcher M."/>
            <person name="Ghai R."/>
            <person name="Kavagutti S V."/>
        </authorList>
    </citation>
    <scope>NUCLEOTIDE SEQUENCE</scope>
</reference>
<dbReference type="EMBL" id="CAEZYK010000065">
    <property type="protein sequence ID" value="CAB4727969.1"/>
    <property type="molecule type" value="Genomic_DNA"/>
</dbReference>
<dbReference type="EMBL" id="CAFBPQ010000006">
    <property type="protein sequence ID" value="CAB5016359.1"/>
    <property type="molecule type" value="Genomic_DNA"/>
</dbReference>
<dbReference type="CDD" id="cd00165">
    <property type="entry name" value="S4"/>
    <property type="match status" value="1"/>
</dbReference>
<dbReference type="InterPro" id="IPR050188">
    <property type="entry name" value="RluA_PseudoU_synthase"/>
</dbReference>
<dbReference type="PANTHER" id="PTHR21600">
    <property type="entry name" value="MITOCHONDRIAL RNA PSEUDOURIDINE SYNTHASE"/>
    <property type="match status" value="1"/>
</dbReference>
<keyword evidence="2" id="KW-0413">Isomerase</keyword>
<dbReference type="InterPro" id="IPR006145">
    <property type="entry name" value="PsdUridine_synth_RsuA/RluA"/>
</dbReference>
<organism evidence="7">
    <name type="scientific">freshwater metagenome</name>
    <dbReference type="NCBI Taxonomy" id="449393"/>
    <lineage>
        <taxon>unclassified sequences</taxon>
        <taxon>metagenomes</taxon>
        <taxon>ecological metagenomes</taxon>
    </lineage>
</organism>
<evidence type="ECO:0000259" key="3">
    <source>
        <dbReference type="Pfam" id="PF00849"/>
    </source>
</evidence>
<dbReference type="PROSITE" id="PS01129">
    <property type="entry name" value="PSI_RLU"/>
    <property type="match status" value="1"/>
</dbReference>
<accession>A0A6J7QIW2</accession>
<dbReference type="GO" id="GO:0003723">
    <property type="term" value="F:RNA binding"/>
    <property type="evidence" value="ECO:0007669"/>
    <property type="project" value="InterPro"/>
</dbReference>
<feature type="domain" description="Pseudouridine synthase RsuA/RluA-like" evidence="3">
    <location>
        <begin position="88"/>
        <end position="244"/>
    </location>
</feature>
<dbReference type="InterPro" id="IPR006225">
    <property type="entry name" value="PsdUridine_synth_RluC/D"/>
</dbReference>
<evidence type="ECO:0000256" key="2">
    <source>
        <dbReference type="ARBA" id="ARBA00023235"/>
    </source>
</evidence>
<dbReference type="Gene3D" id="3.30.2350.10">
    <property type="entry name" value="Pseudouridine synthase"/>
    <property type="match status" value="1"/>
</dbReference>
<gene>
    <name evidence="4" type="ORF">UFOPK2683_01097</name>
    <name evidence="5" type="ORF">UFOPK3605_00262</name>
    <name evidence="6" type="ORF">UFOPK3897_01262</name>
    <name evidence="7" type="ORF">UFOPK4121_00369</name>
</gene>